<feature type="compositionally biased region" description="Basic and acidic residues" evidence="1">
    <location>
        <begin position="34"/>
        <end position="50"/>
    </location>
</feature>
<dbReference type="OrthoDB" id="411823at2759"/>
<gene>
    <name evidence="2" type="ORF">EVAR_46243_1</name>
</gene>
<evidence type="ECO:0000313" key="2">
    <source>
        <dbReference type="EMBL" id="GBP64479.1"/>
    </source>
</evidence>
<dbReference type="EMBL" id="BGZK01000898">
    <property type="protein sequence ID" value="GBP64479.1"/>
    <property type="molecule type" value="Genomic_DNA"/>
</dbReference>
<sequence>MVASYQKPTFQKEMPEEPVSLSGLISQRFPGSSELRESDERKGGDREEKIREIRAEGRDIKLFWLKTHISTPGNERADQLAKATDLCFESPPTYNKILLPYVEKKDSRQASSLQSTLGDAGPGEMISSCNISIDAIVVSLETEGVVDRLRCIKASEVHEKGRERIIYCPDVHDETCLPDRTLDSLPESNITLRPLQRRIRSHNNDIHQSPSSLMCQHFESVMHLLNSKHIDVRFNLIREKIAVKQIMVQYKCTGDMVAGILTRGLHRPKYKDFTSSMGLILKRRRPGEDGGFFHEFHDLKVARLMLMAVKSK</sequence>
<proteinExistence type="predicted"/>
<feature type="region of interest" description="Disordered" evidence="1">
    <location>
        <begin position="1"/>
        <end position="50"/>
    </location>
</feature>
<dbReference type="Gene3D" id="3.30.420.10">
    <property type="entry name" value="Ribonuclease H-like superfamily/Ribonuclease H"/>
    <property type="match status" value="1"/>
</dbReference>
<name>A0A4C1XQN0_EUMVA</name>
<dbReference type="InterPro" id="IPR036397">
    <property type="entry name" value="RNaseH_sf"/>
</dbReference>
<dbReference type="GO" id="GO:0003676">
    <property type="term" value="F:nucleic acid binding"/>
    <property type="evidence" value="ECO:0007669"/>
    <property type="project" value="InterPro"/>
</dbReference>
<reference evidence="2 3" key="1">
    <citation type="journal article" date="2019" name="Commun. Biol.">
        <title>The bagworm genome reveals a unique fibroin gene that provides high tensile strength.</title>
        <authorList>
            <person name="Kono N."/>
            <person name="Nakamura H."/>
            <person name="Ohtoshi R."/>
            <person name="Tomita M."/>
            <person name="Numata K."/>
            <person name="Arakawa K."/>
        </authorList>
    </citation>
    <scope>NUCLEOTIDE SEQUENCE [LARGE SCALE GENOMIC DNA]</scope>
</reference>
<protein>
    <submittedName>
        <fullName evidence="2">Uncharacterized protein</fullName>
    </submittedName>
</protein>
<organism evidence="2 3">
    <name type="scientific">Eumeta variegata</name>
    <name type="common">Bagworm moth</name>
    <name type="synonym">Eumeta japonica</name>
    <dbReference type="NCBI Taxonomy" id="151549"/>
    <lineage>
        <taxon>Eukaryota</taxon>
        <taxon>Metazoa</taxon>
        <taxon>Ecdysozoa</taxon>
        <taxon>Arthropoda</taxon>
        <taxon>Hexapoda</taxon>
        <taxon>Insecta</taxon>
        <taxon>Pterygota</taxon>
        <taxon>Neoptera</taxon>
        <taxon>Endopterygota</taxon>
        <taxon>Lepidoptera</taxon>
        <taxon>Glossata</taxon>
        <taxon>Ditrysia</taxon>
        <taxon>Tineoidea</taxon>
        <taxon>Psychidae</taxon>
        <taxon>Oiketicinae</taxon>
        <taxon>Eumeta</taxon>
    </lineage>
</organism>
<keyword evidence="3" id="KW-1185">Reference proteome</keyword>
<accession>A0A4C1XQN0</accession>
<comment type="caution">
    <text evidence="2">The sequence shown here is derived from an EMBL/GenBank/DDBJ whole genome shotgun (WGS) entry which is preliminary data.</text>
</comment>
<dbReference type="AlphaFoldDB" id="A0A4C1XQN0"/>
<dbReference type="Proteomes" id="UP000299102">
    <property type="component" value="Unassembled WGS sequence"/>
</dbReference>
<evidence type="ECO:0000313" key="3">
    <source>
        <dbReference type="Proteomes" id="UP000299102"/>
    </source>
</evidence>
<evidence type="ECO:0000256" key="1">
    <source>
        <dbReference type="SAM" id="MobiDB-lite"/>
    </source>
</evidence>